<keyword evidence="6" id="KW-1185">Reference proteome</keyword>
<feature type="domain" description="DUF7345" evidence="4">
    <location>
        <begin position="53"/>
        <end position="180"/>
    </location>
</feature>
<accession>A0A1H6XNV3</accession>
<dbReference type="EMBL" id="FNYR01000037">
    <property type="protein sequence ID" value="SEJ26582.1"/>
    <property type="molecule type" value="Genomic_DNA"/>
</dbReference>
<gene>
    <name evidence="5" type="ORF">SAMN05444271_13726</name>
</gene>
<feature type="domain" description="DUF7343" evidence="3">
    <location>
        <begin position="316"/>
        <end position="377"/>
    </location>
</feature>
<dbReference type="STRING" id="1073996.SAMN05444271_13726"/>
<evidence type="ECO:0000256" key="2">
    <source>
        <dbReference type="SAM" id="Phobius"/>
    </source>
</evidence>
<dbReference type="Pfam" id="PF24036">
    <property type="entry name" value="DUF7345"/>
    <property type="match status" value="1"/>
</dbReference>
<keyword evidence="2" id="KW-0472">Membrane</keyword>
<dbReference type="Proteomes" id="UP000198888">
    <property type="component" value="Unassembled WGS sequence"/>
</dbReference>
<accession>A0A2H4PZB5</accession>
<feature type="compositionally biased region" description="Acidic residues" evidence="1">
    <location>
        <begin position="280"/>
        <end position="312"/>
    </location>
</feature>
<evidence type="ECO:0000259" key="4">
    <source>
        <dbReference type="Pfam" id="PF24036"/>
    </source>
</evidence>
<keyword evidence="2" id="KW-0812">Transmembrane</keyword>
<feature type="transmembrane region" description="Helical" evidence="2">
    <location>
        <begin position="221"/>
        <end position="243"/>
    </location>
</feature>
<dbReference type="OrthoDB" id="27885at2157"/>
<sequence>MNAGRRGLLVICLVVAVTALGGMTLLADPVDAQSESPLLQQIDLETDTVRIGIDLYEDGSATWTIEFWSALETDDRTAAFESLQDDIQANPANFTGSFADSINGTVDAARASTGREMTASNFTVATERQTLGREYGVVSYSFEWTGFARVEGEKLHAGDAIEGLYLDDGTRLLVSWPAEYEPQSVTPEPDDRRDTAVIWQGANTEFVDGEPRVVVAPAGIGLGPIAGVLGILVVLAGLGGWLYRRRSTATTTDSADGTPTPNADATATKSAAASTTDAADAPEETDDTAELESTESAETDQSSETESADSEPDTSLLSNEEQVMQLLEANGGRMKQQTAVEELDWTDAKTSKVVSGMREAGTIESFRIGRENVLTTPEDDLGEINE</sequence>
<dbReference type="Pfam" id="PF24034">
    <property type="entry name" value="DUF7343"/>
    <property type="match status" value="1"/>
</dbReference>
<dbReference type="AlphaFoldDB" id="A0A1H6XNV3"/>
<organism evidence="5 6">
    <name type="scientific">Halohasta litchfieldiae</name>
    <dbReference type="NCBI Taxonomy" id="1073996"/>
    <lineage>
        <taxon>Archaea</taxon>
        <taxon>Methanobacteriati</taxon>
        <taxon>Methanobacteriota</taxon>
        <taxon>Stenosarchaea group</taxon>
        <taxon>Halobacteria</taxon>
        <taxon>Halobacteriales</taxon>
        <taxon>Haloferacaceae</taxon>
        <taxon>Halohasta</taxon>
    </lineage>
</organism>
<protein>
    <recommendedName>
        <fullName evidence="7">IclR helix-turn-helix domain-containing protein</fullName>
    </recommendedName>
</protein>
<proteinExistence type="predicted"/>
<evidence type="ECO:0000256" key="1">
    <source>
        <dbReference type="SAM" id="MobiDB-lite"/>
    </source>
</evidence>
<evidence type="ECO:0000259" key="3">
    <source>
        <dbReference type="Pfam" id="PF24034"/>
    </source>
</evidence>
<dbReference type="InterPro" id="IPR055769">
    <property type="entry name" value="DUF7345"/>
</dbReference>
<evidence type="ECO:0008006" key="7">
    <source>
        <dbReference type="Google" id="ProtNLM"/>
    </source>
</evidence>
<feature type="region of interest" description="Disordered" evidence="1">
    <location>
        <begin position="249"/>
        <end position="317"/>
    </location>
</feature>
<dbReference type="InterPro" id="IPR055767">
    <property type="entry name" value="DUF7343"/>
</dbReference>
<evidence type="ECO:0000313" key="5">
    <source>
        <dbReference type="EMBL" id="SEJ26582.1"/>
    </source>
</evidence>
<evidence type="ECO:0000313" key="6">
    <source>
        <dbReference type="Proteomes" id="UP000198888"/>
    </source>
</evidence>
<name>A0A1H6XNV3_9EURY</name>
<dbReference type="KEGG" id="hae:halTADL_0651"/>
<feature type="compositionally biased region" description="Low complexity" evidence="1">
    <location>
        <begin position="249"/>
        <end position="279"/>
    </location>
</feature>
<keyword evidence="2" id="KW-1133">Transmembrane helix</keyword>
<reference evidence="5 6" key="1">
    <citation type="submission" date="2016-10" db="EMBL/GenBank/DDBJ databases">
        <authorList>
            <person name="de Groot N.N."/>
        </authorList>
    </citation>
    <scope>NUCLEOTIDE SEQUENCE [LARGE SCALE GENOMIC DNA]</scope>
    <source>
        <strain evidence="5 6">DSM 22187</strain>
    </source>
</reference>
<dbReference type="GeneID" id="35001470"/>
<dbReference type="RefSeq" id="WP_089673656.1">
    <property type="nucleotide sequence ID" value="NZ_CP024845.1"/>
</dbReference>